<dbReference type="EMBL" id="QGMZ01000039">
    <property type="protein sequence ID" value="PWR70829.1"/>
    <property type="molecule type" value="Genomic_DNA"/>
</dbReference>
<gene>
    <name evidence="1" type="ORF">DLD82_15185</name>
</gene>
<evidence type="ECO:0000313" key="1">
    <source>
        <dbReference type="EMBL" id="PWR70829.1"/>
    </source>
</evidence>
<evidence type="ECO:0000313" key="2">
    <source>
        <dbReference type="Proteomes" id="UP000245934"/>
    </source>
</evidence>
<dbReference type="RefSeq" id="WP_109941963.1">
    <property type="nucleotide sequence ID" value="NZ_CP176366.1"/>
</dbReference>
<protein>
    <submittedName>
        <fullName evidence="1">Uncharacterized protein</fullName>
    </submittedName>
</protein>
<reference evidence="1 2" key="1">
    <citation type="submission" date="2018-05" db="EMBL/GenBank/DDBJ databases">
        <title>Draft genome of Methanospirillum stamsii Pt1.</title>
        <authorList>
            <person name="Dueholm M.S."/>
            <person name="Nielsen P.H."/>
            <person name="Bakmann L.F."/>
            <person name="Otzen D.E."/>
        </authorList>
    </citation>
    <scope>NUCLEOTIDE SEQUENCE [LARGE SCALE GENOMIC DNA]</scope>
    <source>
        <strain evidence="1 2">Pt1</strain>
    </source>
</reference>
<proteinExistence type="predicted"/>
<organism evidence="1 2">
    <name type="scientific">Methanospirillum stamsii</name>
    <dbReference type="NCBI Taxonomy" id="1277351"/>
    <lineage>
        <taxon>Archaea</taxon>
        <taxon>Methanobacteriati</taxon>
        <taxon>Methanobacteriota</taxon>
        <taxon>Stenosarchaea group</taxon>
        <taxon>Methanomicrobia</taxon>
        <taxon>Methanomicrobiales</taxon>
        <taxon>Methanospirillaceae</taxon>
        <taxon>Methanospirillum</taxon>
    </lineage>
</organism>
<accession>A0A2V2MTT6</accession>
<comment type="caution">
    <text evidence="1">The sequence shown here is derived from an EMBL/GenBank/DDBJ whole genome shotgun (WGS) entry which is preliminary data.</text>
</comment>
<dbReference type="OrthoDB" id="109998at2157"/>
<dbReference type="GeneID" id="97608237"/>
<dbReference type="AlphaFoldDB" id="A0A2V2MTT6"/>
<sequence length="70" mass="8073">MAMRKDGDNLVLDGRYLSKLDHFVCDVLDILTRYSTYVIVSGYVAILFGRTRSTEDVNVIFWKISVKLLE</sequence>
<dbReference type="Proteomes" id="UP000245934">
    <property type="component" value="Unassembled WGS sequence"/>
</dbReference>
<keyword evidence="2" id="KW-1185">Reference proteome</keyword>
<name>A0A2V2MTT6_9EURY</name>